<evidence type="ECO:0000313" key="8">
    <source>
        <dbReference type="Proteomes" id="UP000249725"/>
    </source>
</evidence>
<dbReference type="CDD" id="cd01847">
    <property type="entry name" value="Triacylglycerol_lipase_like"/>
    <property type="match status" value="1"/>
</dbReference>
<comment type="caution">
    <text evidence="7">The sequence shown here is derived from an EMBL/GenBank/DDBJ whole genome shotgun (WGS) entry which is preliminary data.</text>
</comment>
<dbReference type="Gene3D" id="2.40.128.130">
    <property type="entry name" value="Autotransporter beta-domain"/>
    <property type="match status" value="1"/>
</dbReference>
<dbReference type="GO" id="GO:0016298">
    <property type="term" value="F:lipase activity"/>
    <property type="evidence" value="ECO:0007669"/>
    <property type="project" value="InterPro"/>
</dbReference>
<protein>
    <submittedName>
        <fullName evidence="7">Autotransporter outer membrane beta-barrel domain-containing protein</fullName>
    </submittedName>
</protein>
<keyword evidence="2 5" id="KW-0732">Signal</keyword>
<comment type="similarity">
    <text evidence="1">Belongs to the 'GDSL' lipolytic enzyme family.</text>
</comment>
<dbReference type="SUPFAM" id="SSF52266">
    <property type="entry name" value="SGNH hydrolase"/>
    <property type="match status" value="1"/>
</dbReference>
<evidence type="ECO:0000313" key="7">
    <source>
        <dbReference type="EMBL" id="RAK56450.1"/>
    </source>
</evidence>
<dbReference type="SMART" id="SM00869">
    <property type="entry name" value="Autotransporter"/>
    <property type="match status" value="1"/>
</dbReference>
<evidence type="ECO:0000256" key="4">
    <source>
        <dbReference type="PIRSR" id="PIRSR037375-1"/>
    </source>
</evidence>
<feature type="active site" evidence="4">
    <location>
        <position position="322"/>
    </location>
</feature>
<feature type="chain" id="PRO_5016304677" evidence="5">
    <location>
        <begin position="24"/>
        <end position="649"/>
    </location>
</feature>
<dbReference type="InterPro" id="IPR005546">
    <property type="entry name" value="Autotransporte_beta"/>
</dbReference>
<evidence type="ECO:0000256" key="5">
    <source>
        <dbReference type="SAM" id="SignalP"/>
    </source>
</evidence>
<dbReference type="InterPro" id="IPR008265">
    <property type="entry name" value="Lipase_GDSL_AS"/>
</dbReference>
<evidence type="ECO:0000256" key="3">
    <source>
        <dbReference type="ARBA" id="ARBA00022801"/>
    </source>
</evidence>
<dbReference type="EMBL" id="QFYR01000001">
    <property type="protein sequence ID" value="RAK56450.1"/>
    <property type="molecule type" value="Genomic_DNA"/>
</dbReference>
<reference evidence="8" key="1">
    <citation type="submission" date="2018-05" db="EMBL/GenBank/DDBJ databases">
        <authorList>
            <person name="Li X."/>
        </authorList>
    </citation>
    <scope>NUCLEOTIDE SEQUENCE [LARGE SCALE GENOMIC DNA]</scope>
    <source>
        <strain evidence="8">YIM 73061</strain>
    </source>
</reference>
<feature type="active site" description="Nucleophile" evidence="4">
    <location>
        <position position="37"/>
    </location>
</feature>
<feature type="active site" evidence="4">
    <location>
        <position position="319"/>
    </location>
</feature>
<dbReference type="Proteomes" id="UP000249725">
    <property type="component" value="Unassembled WGS sequence"/>
</dbReference>
<accession>A0A328ANE7</accession>
<dbReference type="InterPro" id="IPR036709">
    <property type="entry name" value="Autotransporte_beta_dom_sf"/>
</dbReference>
<dbReference type="InterPro" id="IPR017186">
    <property type="entry name" value="Lipase_autotranspt_EstA"/>
</dbReference>
<name>A0A328ANE7_9CAUL</name>
<dbReference type="PROSITE" id="PS01098">
    <property type="entry name" value="LIPASE_GDSL_SER"/>
    <property type="match status" value="1"/>
</dbReference>
<dbReference type="InterPro" id="IPR001087">
    <property type="entry name" value="GDSL"/>
</dbReference>
<feature type="domain" description="Autotransporter" evidence="6">
    <location>
        <begin position="368"/>
        <end position="649"/>
    </location>
</feature>
<dbReference type="Gene3D" id="3.40.50.1110">
    <property type="entry name" value="SGNH hydrolase"/>
    <property type="match status" value="1"/>
</dbReference>
<dbReference type="PIRSF" id="PIRSF037375">
    <property type="entry name" value="Autotrns_EstA"/>
    <property type="match status" value="1"/>
</dbReference>
<proteinExistence type="inferred from homology"/>
<evidence type="ECO:0000256" key="2">
    <source>
        <dbReference type="ARBA" id="ARBA00022729"/>
    </source>
</evidence>
<dbReference type="PANTHER" id="PTHR45648">
    <property type="entry name" value="GDSL LIPASE/ACYLHYDROLASE FAMILY PROTEIN (AFU_ORTHOLOGUE AFUA_4G14700)"/>
    <property type="match status" value="1"/>
</dbReference>
<keyword evidence="8" id="KW-1185">Reference proteome</keyword>
<keyword evidence="3" id="KW-0378">Hydrolase</keyword>
<evidence type="ECO:0000256" key="1">
    <source>
        <dbReference type="ARBA" id="ARBA00008668"/>
    </source>
</evidence>
<dbReference type="PANTHER" id="PTHR45648:SF22">
    <property type="entry name" value="GDSL LIPASE_ACYLHYDROLASE FAMILY PROTEIN (AFU_ORTHOLOGUE AFUA_4G14700)"/>
    <property type="match status" value="1"/>
</dbReference>
<organism evidence="7 8">
    <name type="scientific">Phenylobacterium deserti</name>
    <dbReference type="NCBI Taxonomy" id="1914756"/>
    <lineage>
        <taxon>Bacteria</taxon>
        <taxon>Pseudomonadati</taxon>
        <taxon>Pseudomonadota</taxon>
        <taxon>Alphaproteobacteria</taxon>
        <taxon>Caulobacterales</taxon>
        <taxon>Caulobacteraceae</taxon>
        <taxon>Phenylobacterium</taxon>
    </lineage>
</organism>
<dbReference type="GO" id="GO:0006629">
    <property type="term" value="P:lipid metabolic process"/>
    <property type="evidence" value="ECO:0007669"/>
    <property type="project" value="InterPro"/>
</dbReference>
<dbReference type="PROSITE" id="PS51208">
    <property type="entry name" value="AUTOTRANSPORTER"/>
    <property type="match status" value="1"/>
</dbReference>
<dbReference type="RefSeq" id="WP_111512801.1">
    <property type="nucleotide sequence ID" value="NZ_QFYR01000001.1"/>
</dbReference>
<dbReference type="InterPro" id="IPR036514">
    <property type="entry name" value="SGNH_hydro_sf"/>
</dbReference>
<dbReference type="SUPFAM" id="SSF103515">
    <property type="entry name" value="Autotransporter"/>
    <property type="match status" value="1"/>
</dbReference>
<dbReference type="Pfam" id="PF03797">
    <property type="entry name" value="Autotransporter"/>
    <property type="match status" value="1"/>
</dbReference>
<dbReference type="Pfam" id="PF00657">
    <property type="entry name" value="Lipase_GDSL"/>
    <property type="match status" value="1"/>
</dbReference>
<dbReference type="InterPro" id="IPR051058">
    <property type="entry name" value="GDSL_Est/Lipase"/>
</dbReference>
<sequence length="649" mass="66458">MKRALILATTMLAGLGAASLAHAQEAPFNGVVVFGDSLSDAGNISIASGSPVRTRFTTNPGLVTFEGVAQYYGLPLAPSLAGGTDFAFGGAGFTVNAPGTPAGVPTITTQVNSYLAARPTLDPQTLYGLWGGANDIFYHATAAGAGTTADALIAQRTVGLPPAAAAQVAAQIRTQVAAAAGVAAVETSEQAARAVGAAADQQVALINRLQDAGARYLVVMNLPDVGLTPSARAQGPAGQASLTTLATSYNAILGNGLANADEGIVPVNTFGLIREIIANPSVYGFTNVTQPACTTSSSVTCTPATLVAPNAGSTYLYADGVHPTAAAHAALTQVVISELVAPQQMSLLAETPLAVLESNRMAIGAEMGQDLPEGTRAFAVGRFGSRSLKGGLGVPESDSDDRLLTVGLTMSLGSSGLVGGALTLADSETELAGQAGGFDTRGVIGTIFGQYRFGAGYVGGLLGFGKSDFQDIQRAFQIGAARRVETSETEGASLSADIIGGWWFDAGALRTGPFAALSYDRVRVEGFAEDSGDSTAMRFGDQRREALVGRIGWKVQGEWAMGETRLFPTASLAYAHDTRADQRSVTAGLTTMPGMFSMPGYMPEESWGEAQVGLGVAFGANLRGHVAYQGRISGDTDLNVASVGLSYSF</sequence>
<gene>
    <name evidence="7" type="ORF">DJ018_00220</name>
</gene>
<dbReference type="OrthoDB" id="5292073at2"/>
<evidence type="ECO:0000259" key="6">
    <source>
        <dbReference type="PROSITE" id="PS51208"/>
    </source>
</evidence>
<dbReference type="AlphaFoldDB" id="A0A328ANE7"/>
<feature type="signal peptide" evidence="5">
    <location>
        <begin position="1"/>
        <end position="23"/>
    </location>
</feature>